<dbReference type="GeneID" id="57397810"/>
<keyword evidence="1 5" id="KW-0963">Cytoplasm</keyword>
<evidence type="ECO:0000313" key="7">
    <source>
        <dbReference type="EMBL" id="BCA28609.1"/>
    </source>
</evidence>
<keyword evidence="2 5" id="KW-0489">Methyltransferase</keyword>
<comment type="function">
    <text evidence="5">Catalyzes the S-adenosylmethionine monomethyl esterification of trans-aconitate.</text>
</comment>
<evidence type="ECO:0000256" key="3">
    <source>
        <dbReference type="ARBA" id="ARBA00022679"/>
    </source>
</evidence>
<dbReference type="CDD" id="cd02440">
    <property type="entry name" value="AdoMet_MTases"/>
    <property type="match status" value="1"/>
</dbReference>
<dbReference type="EMBL" id="AP022642">
    <property type="protein sequence ID" value="BCA28609.1"/>
    <property type="molecule type" value="Genomic_DNA"/>
</dbReference>
<proteinExistence type="inferred from homology"/>
<sequence>MTWSAQQYRKFEDERTRPAIELLARVPLTDVHHAIDLGCGPGNSTQLLVERYPHAAISGLDSSPDMLDAARQRLPGVTFLEGDIAQWTAQVAPDLIFANASLQWLPDHGSQLPRLLAQLAPGGCLAVQMPDNLDEDSHRLMREVAASGPWADALREAAGAREARHAPKWYYRLLTQAGARVDLWRTTYYHPLAGGPGAIIEWLRATGLRPFLAPLDDAGQQAFLAAYQAELAEAYPTLDDGSVLLPFPRLFLVAQR</sequence>
<protein>
    <recommendedName>
        <fullName evidence="5">Trans-aconitate 2-methyltransferase</fullName>
        <ecNumber evidence="5">2.1.1.144</ecNumber>
    </recommendedName>
</protein>
<reference evidence="7 8" key="1">
    <citation type="journal article" date="2020" name="Microbiol. Resour. Announc.">
        <title>Complete genome sequence of Pseudomonas otitidis strain MrB4, isolated from Lake Biwa in Japan.</title>
        <authorList>
            <person name="Miyazaki K."/>
            <person name="Hase E."/>
            <person name="Maruya T."/>
        </authorList>
    </citation>
    <scope>NUCLEOTIDE SEQUENCE [LARGE SCALE GENOMIC DNA]</scope>
    <source>
        <strain evidence="7 8">MrB4</strain>
    </source>
</reference>
<dbReference type="Gene3D" id="1.10.150.290">
    <property type="entry name" value="S-adenosyl-L-methionine-dependent methyltransferases"/>
    <property type="match status" value="1"/>
</dbReference>
<evidence type="ECO:0000256" key="4">
    <source>
        <dbReference type="ARBA" id="ARBA00022691"/>
    </source>
</evidence>
<dbReference type="HAMAP" id="MF_00560">
    <property type="entry name" value="Tran_acon_Me_trans"/>
    <property type="match status" value="1"/>
</dbReference>
<evidence type="ECO:0000256" key="5">
    <source>
        <dbReference type="HAMAP-Rule" id="MF_00560"/>
    </source>
</evidence>
<dbReference type="InterPro" id="IPR023506">
    <property type="entry name" value="Trans-aconitate_MeTrfase"/>
</dbReference>
<evidence type="ECO:0000259" key="6">
    <source>
        <dbReference type="Pfam" id="PF13649"/>
    </source>
</evidence>
<dbReference type="InterPro" id="IPR023149">
    <property type="entry name" value="Trans_acon_MeTrfase_C"/>
</dbReference>
<dbReference type="PANTHER" id="PTHR43861:SF1">
    <property type="entry name" value="TRANS-ACONITATE 2-METHYLTRANSFERASE"/>
    <property type="match status" value="1"/>
</dbReference>
<dbReference type="Gene3D" id="3.40.50.150">
    <property type="entry name" value="Vaccinia Virus protein VP39"/>
    <property type="match status" value="1"/>
</dbReference>
<dbReference type="PANTHER" id="PTHR43861">
    <property type="entry name" value="TRANS-ACONITATE 2-METHYLTRANSFERASE-RELATED"/>
    <property type="match status" value="1"/>
</dbReference>
<feature type="domain" description="Methyltransferase" evidence="6">
    <location>
        <begin position="35"/>
        <end position="123"/>
    </location>
</feature>
<dbReference type="InterPro" id="IPR029063">
    <property type="entry name" value="SAM-dependent_MTases_sf"/>
</dbReference>
<comment type="catalytic activity">
    <reaction evidence="5">
        <text>trans-aconitate + S-adenosyl-L-methionine = (E)-3-(methoxycarbonyl)pent-2-enedioate + S-adenosyl-L-homocysteine</text>
        <dbReference type="Rhea" id="RHEA:14969"/>
        <dbReference type="ChEBI" id="CHEBI:15708"/>
        <dbReference type="ChEBI" id="CHEBI:57470"/>
        <dbReference type="ChEBI" id="CHEBI:57856"/>
        <dbReference type="ChEBI" id="CHEBI:59789"/>
        <dbReference type="EC" id="2.1.1.144"/>
    </reaction>
</comment>
<evidence type="ECO:0000256" key="2">
    <source>
        <dbReference type="ARBA" id="ARBA00022603"/>
    </source>
</evidence>
<dbReference type="InterPro" id="IPR041698">
    <property type="entry name" value="Methyltransf_25"/>
</dbReference>
<dbReference type="Proteomes" id="UP000501237">
    <property type="component" value="Chromosome"/>
</dbReference>
<dbReference type="KEGG" id="poj:PtoMrB4_25860"/>
<dbReference type="EC" id="2.1.1.144" evidence="5"/>
<dbReference type="Pfam" id="PF13649">
    <property type="entry name" value="Methyltransf_25"/>
    <property type="match status" value="1"/>
</dbReference>
<evidence type="ECO:0000256" key="1">
    <source>
        <dbReference type="ARBA" id="ARBA00022490"/>
    </source>
</evidence>
<dbReference type="AlphaFoldDB" id="A0A679GM39"/>
<dbReference type="SUPFAM" id="SSF53335">
    <property type="entry name" value="S-adenosyl-L-methionine-dependent methyltransferases"/>
    <property type="match status" value="1"/>
</dbReference>
<dbReference type="GO" id="GO:0005737">
    <property type="term" value="C:cytoplasm"/>
    <property type="evidence" value="ECO:0007669"/>
    <property type="project" value="UniProtKB-SubCell"/>
</dbReference>
<dbReference type="GO" id="GO:0030798">
    <property type="term" value="F:trans-aconitate 2-methyltransferase activity"/>
    <property type="evidence" value="ECO:0007669"/>
    <property type="project" value="UniProtKB-UniRule"/>
</dbReference>
<evidence type="ECO:0000313" key="8">
    <source>
        <dbReference type="Proteomes" id="UP000501237"/>
    </source>
</evidence>
<organism evidence="7 8">
    <name type="scientific">Metapseudomonas otitidis</name>
    <dbReference type="NCBI Taxonomy" id="319939"/>
    <lineage>
        <taxon>Bacteria</taxon>
        <taxon>Pseudomonadati</taxon>
        <taxon>Pseudomonadota</taxon>
        <taxon>Gammaproteobacteria</taxon>
        <taxon>Pseudomonadales</taxon>
        <taxon>Pseudomonadaceae</taxon>
        <taxon>Metapseudomonas</taxon>
    </lineage>
</organism>
<keyword evidence="3 5" id="KW-0808">Transferase</keyword>
<keyword evidence="4 5" id="KW-0949">S-adenosyl-L-methionine</keyword>
<dbReference type="RefSeq" id="WP_172433508.1">
    <property type="nucleotide sequence ID" value="NZ_AP022642.1"/>
</dbReference>
<gene>
    <name evidence="5 7" type="primary">tam</name>
    <name evidence="7" type="ORF">PtoMrB4_25860</name>
</gene>
<dbReference type="GO" id="GO:0032259">
    <property type="term" value="P:methylation"/>
    <property type="evidence" value="ECO:0007669"/>
    <property type="project" value="UniProtKB-KW"/>
</dbReference>
<comment type="subcellular location">
    <subcellularLocation>
        <location evidence="5">Cytoplasm</location>
    </subcellularLocation>
</comment>
<name>A0A679GM39_9GAMM</name>
<comment type="similarity">
    <text evidence="5">Belongs to the methyltransferase superfamily. Tam family.</text>
</comment>
<dbReference type="NCBIfam" id="NF002463">
    <property type="entry name" value="PRK01683.1"/>
    <property type="match status" value="1"/>
</dbReference>
<accession>A0A679GM39</accession>